<name>A0A917HEH3_9BACT</name>
<evidence type="ECO:0000313" key="1">
    <source>
        <dbReference type="EMBL" id="GGG76259.1"/>
    </source>
</evidence>
<dbReference type="AlphaFoldDB" id="A0A917HEH3"/>
<gene>
    <name evidence="1" type="ORF">GCM10011585_18970</name>
</gene>
<protein>
    <submittedName>
        <fullName evidence="1">Uncharacterized protein</fullName>
    </submittedName>
</protein>
<organism evidence="1 2">
    <name type="scientific">Edaphobacter dinghuensis</name>
    <dbReference type="NCBI Taxonomy" id="1560005"/>
    <lineage>
        <taxon>Bacteria</taxon>
        <taxon>Pseudomonadati</taxon>
        <taxon>Acidobacteriota</taxon>
        <taxon>Terriglobia</taxon>
        <taxon>Terriglobales</taxon>
        <taxon>Acidobacteriaceae</taxon>
        <taxon>Edaphobacter</taxon>
    </lineage>
</organism>
<dbReference type="Proteomes" id="UP000647241">
    <property type="component" value="Unassembled WGS sequence"/>
</dbReference>
<sequence>MHDWRKIYERYWAHRIDLIRQWAERRMLDQIARESQTGKTRRDNHGGWSF</sequence>
<reference evidence="1" key="1">
    <citation type="journal article" date="2014" name="Int. J. Syst. Evol. Microbiol.">
        <title>Complete genome sequence of Corynebacterium casei LMG S-19264T (=DSM 44701T), isolated from a smear-ripened cheese.</title>
        <authorList>
            <consortium name="US DOE Joint Genome Institute (JGI-PGF)"/>
            <person name="Walter F."/>
            <person name="Albersmeier A."/>
            <person name="Kalinowski J."/>
            <person name="Ruckert C."/>
        </authorList>
    </citation>
    <scope>NUCLEOTIDE SEQUENCE</scope>
    <source>
        <strain evidence="1">CGMCC 1.12997</strain>
    </source>
</reference>
<dbReference type="EMBL" id="BMGT01000002">
    <property type="protein sequence ID" value="GGG76259.1"/>
    <property type="molecule type" value="Genomic_DNA"/>
</dbReference>
<evidence type="ECO:0000313" key="2">
    <source>
        <dbReference type="Proteomes" id="UP000647241"/>
    </source>
</evidence>
<keyword evidence="2" id="KW-1185">Reference proteome</keyword>
<comment type="caution">
    <text evidence="1">The sequence shown here is derived from an EMBL/GenBank/DDBJ whole genome shotgun (WGS) entry which is preliminary data.</text>
</comment>
<accession>A0A917HEH3</accession>
<proteinExistence type="predicted"/>
<reference evidence="1" key="2">
    <citation type="submission" date="2020-09" db="EMBL/GenBank/DDBJ databases">
        <authorList>
            <person name="Sun Q."/>
            <person name="Zhou Y."/>
        </authorList>
    </citation>
    <scope>NUCLEOTIDE SEQUENCE</scope>
    <source>
        <strain evidence="1">CGMCC 1.12997</strain>
    </source>
</reference>